<feature type="transmembrane region" description="Helical" evidence="1">
    <location>
        <begin position="21"/>
        <end position="41"/>
    </location>
</feature>
<evidence type="ECO:0008006" key="4">
    <source>
        <dbReference type="Google" id="ProtNLM"/>
    </source>
</evidence>
<evidence type="ECO:0000256" key="1">
    <source>
        <dbReference type="SAM" id="Phobius"/>
    </source>
</evidence>
<evidence type="ECO:0000313" key="3">
    <source>
        <dbReference type="Proteomes" id="UP000688137"/>
    </source>
</evidence>
<gene>
    <name evidence="2" type="ORF">PPRIM_AZ9-3.1.T1000053</name>
</gene>
<accession>A0A8S1NWU1</accession>
<name>A0A8S1NWU1_PARPR</name>
<dbReference type="AlphaFoldDB" id="A0A8S1NWU1"/>
<keyword evidence="3" id="KW-1185">Reference proteome</keyword>
<dbReference type="EMBL" id="CAJJDM010000103">
    <property type="protein sequence ID" value="CAD8096020.1"/>
    <property type="molecule type" value="Genomic_DNA"/>
</dbReference>
<protein>
    <recommendedName>
        <fullName evidence="4">Transmembrane protein</fullName>
    </recommendedName>
</protein>
<reference evidence="2" key="1">
    <citation type="submission" date="2021-01" db="EMBL/GenBank/DDBJ databases">
        <authorList>
            <consortium name="Genoscope - CEA"/>
            <person name="William W."/>
        </authorList>
    </citation>
    <scope>NUCLEOTIDE SEQUENCE</scope>
</reference>
<dbReference type="Proteomes" id="UP000688137">
    <property type="component" value="Unassembled WGS sequence"/>
</dbReference>
<keyword evidence="1" id="KW-0812">Transmembrane</keyword>
<keyword evidence="1" id="KW-0472">Membrane</keyword>
<sequence length="125" mass="15161">MFQNRGRTNKVRQQQVQFVHNRGRIIGFIFYLNYIYIIIIIQKYTDMKCQMIEIENDDTLLENQDGSIIQRTNCCLQHQSNHILMMPKYILLKEMLKEKMKIPRLTLWMNKLDRPFLLLLIQSLK</sequence>
<organism evidence="2 3">
    <name type="scientific">Paramecium primaurelia</name>
    <dbReference type="NCBI Taxonomy" id="5886"/>
    <lineage>
        <taxon>Eukaryota</taxon>
        <taxon>Sar</taxon>
        <taxon>Alveolata</taxon>
        <taxon>Ciliophora</taxon>
        <taxon>Intramacronucleata</taxon>
        <taxon>Oligohymenophorea</taxon>
        <taxon>Peniculida</taxon>
        <taxon>Parameciidae</taxon>
        <taxon>Paramecium</taxon>
    </lineage>
</organism>
<evidence type="ECO:0000313" key="2">
    <source>
        <dbReference type="EMBL" id="CAD8096020.1"/>
    </source>
</evidence>
<keyword evidence="1" id="KW-1133">Transmembrane helix</keyword>
<comment type="caution">
    <text evidence="2">The sequence shown here is derived from an EMBL/GenBank/DDBJ whole genome shotgun (WGS) entry which is preliminary data.</text>
</comment>
<proteinExistence type="predicted"/>